<dbReference type="RefSeq" id="WP_158637474.1">
    <property type="nucleotide sequence ID" value="NZ_VLKU01000002.1"/>
</dbReference>
<dbReference type="Proteomes" id="UP000316225">
    <property type="component" value="Unassembled WGS sequence"/>
</dbReference>
<evidence type="ECO:0000259" key="6">
    <source>
        <dbReference type="Pfam" id="PF04893"/>
    </source>
</evidence>
<accession>A0A562NXD7</accession>
<dbReference type="AlphaFoldDB" id="A0A562NXD7"/>
<evidence type="ECO:0000256" key="1">
    <source>
        <dbReference type="ARBA" id="ARBA00004141"/>
    </source>
</evidence>
<evidence type="ECO:0000313" key="7">
    <source>
        <dbReference type="EMBL" id="TWI36892.1"/>
    </source>
</evidence>
<evidence type="ECO:0000313" key="8">
    <source>
        <dbReference type="Proteomes" id="UP000316225"/>
    </source>
</evidence>
<dbReference type="EMBL" id="VLKU01000002">
    <property type="protein sequence ID" value="TWI36892.1"/>
    <property type="molecule type" value="Genomic_DNA"/>
</dbReference>
<evidence type="ECO:0000256" key="4">
    <source>
        <dbReference type="ARBA" id="ARBA00023136"/>
    </source>
</evidence>
<comment type="caution">
    <text evidence="7">The sequence shown here is derived from an EMBL/GenBank/DDBJ whole genome shotgun (WGS) entry which is preliminary data.</text>
</comment>
<reference evidence="7 8" key="1">
    <citation type="journal article" date="2015" name="Stand. Genomic Sci.">
        <title>Genomic Encyclopedia of Bacterial and Archaeal Type Strains, Phase III: the genomes of soil and plant-associated and newly described type strains.</title>
        <authorList>
            <person name="Whitman W.B."/>
            <person name="Woyke T."/>
            <person name="Klenk H.P."/>
            <person name="Zhou Y."/>
            <person name="Lilburn T.G."/>
            <person name="Beck B.J."/>
            <person name="De Vos P."/>
            <person name="Vandamme P."/>
            <person name="Eisen J.A."/>
            <person name="Garrity G."/>
            <person name="Hugenholtz P."/>
            <person name="Kyrpides N.C."/>
        </authorList>
    </citation>
    <scope>NUCLEOTIDE SEQUENCE [LARGE SCALE GENOMIC DNA]</scope>
    <source>
        <strain evidence="7 8">CGMCC 1.5364</strain>
    </source>
</reference>
<evidence type="ECO:0000256" key="5">
    <source>
        <dbReference type="SAM" id="Phobius"/>
    </source>
</evidence>
<proteinExistence type="predicted"/>
<dbReference type="InterPro" id="IPR006977">
    <property type="entry name" value="Yip1_dom"/>
</dbReference>
<keyword evidence="2 5" id="KW-0812">Transmembrane</keyword>
<feature type="transmembrane region" description="Helical" evidence="5">
    <location>
        <begin position="132"/>
        <end position="153"/>
    </location>
</feature>
<dbReference type="Pfam" id="PF04893">
    <property type="entry name" value="Yip1"/>
    <property type="match status" value="1"/>
</dbReference>
<feature type="transmembrane region" description="Helical" evidence="5">
    <location>
        <begin position="72"/>
        <end position="93"/>
    </location>
</feature>
<keyword evidence="3 5" id="KW-1133">Transmembrane helix</keyword>
<organism evidence="7 8">
    <name type="scientific">Paracoccus sulfuroxidans</name>
    <dbReference type="NCBI Taxonomy" id="384678"/>
    <lineage>
        <taxon>Bacteria</taxon>
        <taxon>Pseudomonadati</taxon>
        <taxon>Pseudomonadota</taxon>
        <taxon>Alphaproteobacteria</taxon>
        <taxon>Rhodobacterales</taxon>
        <taxon>Paracoccaceae</taxon>
        <taxon>Paracoccus</taxon>
    </lineage>
</organism>
<dbReference type="OrthoDB" id="7688451at2"/>
<sequence>MNFSNLGDLVVLSVRNPAAAYRVLQGLGLPLFARWMVMVLAASLAALLVALISYLIPSGTDDLVTAISMQPISYAGMQLLGMLIMTAAITFLGRAFGGTGTFPDAMLIIGWIEMLMVASSALQIVLALVFPAAAQFVVTISIALALYLLVTMTKALHGFRNMGKVILGFMASLFGLAILLTIVLTALGVTPEVPA</sequence>
<keyword evidence="4 5" id="KW-0472">Membrane</keyword>
<feature type="domain" description="Yip1" evidence="6">
    <location>
        <begin position="14"/>
        <end position="180"/>
    </location>
</feature>
<protein>
    <submittedName>
        <fullName evidence="7">Yip1-like protein</fullName>
    </submittedName>
</protein>
<evidence type="ECO:0000256" key="3">
    <source>
        <dbReference type="ARBA" id="ARBA00022989"/>
    </source>
</evidence>
<feature type="transmembrane region" description="Helical" evidence="5">
    <location>
        <begin position="105"/>
        <end position="126"/>
    </location>
</feature>
<comment type="subcellular location">
    <subcellularLocation>
        <location evidence="1">Membrane</location>
        <topology evidence="1">Multi-pass membrane protein</topology>
    </subcellularLocation>
</comment>
<gene>
    <name evidence="7" type="ORF">IQ24_00678</name>
</gene>
<feature type="transmembrane region" description="Helical" evidence="5">
    <location>
        <begin position="165"/>
        <end position="189"/>
    </location>
</feature>
<keyword evidence="8" id="KW-1185">Reference proteome</keyword>
<name>A0A562NXD7_9RHOB</name>
<feature type="transmembrane region" description="Helical" evidence="5">
    <location>
        <begin position="31"/>
        <end position="52"/>
    </location>
</feature>
<dbReference type="GO" id="GO:0016020">
    <property type="term" value="C:membrane"/>
    <property type="evidence" value="ECO:0007669"/>
    <property type="project" value="UniProtKB-SubCell"/>
</dbReference>
<evidence type="ECO:0000256" key="2">
    <source>
        <dbReference type="ARBA" id="ARBA00022692"/>
    </source>
</evidence>